<dbReference type="PANTHER" id="PTHR48081:SF6">
    <property type="entry name" value="PEPTIDASE S9 PROLYL OLIGOPEPTIDASE CATALYTIC DOMAIN-CONTAINING PROTEIN"/>
    <property type="match status" value="1"/>
</dbReference>
<dbReference type="PANTHER" id="PTHR48081">
    <property type="entry name" value="AB HYDROLASE SUPERFAMILY PROTEIN C4A8.06C"/>
    <property type="match status" value="1"/>
</dbReference>
<gene>
    <name evidence="3" type="ORF">GCM10008106_20150</name>
</gene>
<dbReference type="Pfam" id="PF20434">
    <property type="entry name" value="BD-FAE"/>
    <property type="match status" value="1"/>
</dbReference>
<name>A0A8J3CXP8_9BACT</name>
<evidence type="ECO:0000313" key="4">
    <source>
        <dbReference type="Proteomes" id="UP000642809"/>
    </source>
</evidence>
<dbReference type="InterPro" id="IPR050300">
    <property type="entry name" value="GDXG_lipolytic_enzyme"/>
</dbReference>
<feature type="domain" description="BD-FAE-like" evidence="2">
    <location>
        <begin position="60"/>
        <end position="249"/>
    </location>
</feature>
<keyword evidence="4" id="KW-1185">Reference proteome</keyword>
<sequence length="298" mass="33284">MKAIIVVSILIGYSTICFAQRTETIRLWDRKAPFTTIQVEEDIYNERNYVQTVAHPEVTVYFPNENTANGRALLVIPGGGYANLAFNHEGNHIGKFYSEHGYVVAVLKYRLPDPSYMDEPWIVPLTDAQQAIKVIRRNAENWKIDPEKVGVVGFSAGGHLASSLAVHGSKEEGTHPNFNILIYPVITMDDGLAHQGSRTRLLRSKLGSEWEVFHSNEKHVNASTPPAFMVHSWDDQSVVVENSIIYAKALASHGTKVELHLFEKGGHGFGMGKADVHGTVAQWPKLSLAWMEEFFKTN</sequence>
<proteinExistence type="predicted"/>
<dbReference type="EMBL" id="BMYF01000011">
    <property type="protein sequence ID" value="GHB38912.1"/>
    <property type="molecule type" value="Genomic_DNA"/>
</dbReference>
<evidence type="ECO:0000313" key="3">
    <source>
        <dbReference type="EMBL" id="GHB38912.1"/>
    </source>
</evidence>
<evidence type="ECO:0000259" key="2">
    <source>
        <dbReference type="Pfam" id="PF20434"/>
    </source>
</evidence>
<keyword evidence="1" id="KW-0378">Hydrolase</keyword>
<dbReference type="AlphaFoldDB" id="A0A8J3CXP8"/>
<protein>
    <submittedName>
        <fullName evidence="3">Endo-1,4-beta-xylanase</fullName>
    </submittedName>
</protein>
<dbReference type="RefSeq" id="WP_189581656.1">
    <property type="nucleotide sequence ID" value="NZ_BMYF01000011.1"/>
</dbReference>
<dbReference type="SUPFAM" id="SSF53474">
    <property type="entry name" value="alpha/beta-Hydrolases"/>
    <property type="match status" value="1"/>
</dbReference>
<reference evidence="3" key="2">
    <citation type="submission" date="2020-09" db="EMBL/GenBank/DDBJ databases">
        <authorList>
            <person name="Sun Q."/>
            <person name="Kim S."/>
        </authorList>
    </citation>
    <scope>NUCLEOTIDE SEQUENCE</scope>
    <source>
        <strain evidence="3">KCTC 23224</strain>
    </source>
</reference>
<dbReference type="GO" id="GO:0016787">
    <property type="term" value="F:hydrolase activity"/>
    <property type="evidence" value="ECO:0007669"/>
    <property type="project" value="UniProtKB-KW"/>
</dbReference>
<evidence type="ECO:0000256" key="1">
    <source>
        <dbReference type="ARBA" id="ARBA00022801"/>
    </source>
</evidence>
<comment type="caution">
    <text evidence="3">The sequence shown here is derived from an EMBL/GenBank/DDBJ whole genome shotgun (WGS) entry which is preliminary data.</text>
</comment>
<reference evidence="3" key="1">
    <citation type="journal article" date="2014" name="Int. J. Syst. Evol. Microbiol.">
        <title>Complete genome sequence of Corynebacterium casei LMG S-19264T (=DSM 44701T), isolated from a smear-ripened cheese.</title>
        <authorList>
            <consortium name="US DOE Joint Genome Institute (JGI-PGF)"/>
            <person name="Walter F."/>
            <person name="Albersmeier A."/>
            <person name="Kalinowski J."/>
            <person name="Ruckert C."/>
        </authorList>
    </citation>
    <scope>NUCLEOTIDE SEQUENCE</scope>
    <source>
        <strain evidence="3">KCTC 23224</strain>
    </source>
</reference>
<accession>A0A8J3CXP8</accession>
<dbReference type="InterPro" id="IPR029058">
    <property type="entry name" value="AB_hydrolase_fold"/>
</dbReference>
<dbReference type="Proteomes" id="UP000642809">
    <property type="component" value="Unassembled WGS sequence"/>
</dbReference>
<dbReference type="Gene3D" id="3.40.50.1820">
    <property type="entry name" value="alpha/beta hydrolase"/>
    <property type="match status" value="1"/>
</dbReference>
<dbReference type="InterPro" id="IPR049492">
    <property type="entry name" value="BD-FAE-like_dom"/>
</dbReference>
<organism evidence="3 4">
    <name type="scientific">Mongoliitalea lutea</name>
    <dbReference type="NCBI Taxonomy" id="849756"/>
    <lineage>
        <taxon>Bacteria</taxon>
        <taxon>Pseudomonadati</taxon>
        <taxon>Bacteroidota</taxon>
        <taxon>Cytophagia</taxon>
        <taxon>Cytophagales</taxon>
        <taxon>Cyclobacteriaceae</taxon>
        <taxon>Mongoliitalea</taxon>
    </lineage>
</organism>